<organism evidence="2 3">
    <name type="scientific">Streptomyces sulfonofaciens</name>
    <dbReference type="NCBI Taxonomy" id="68272"/>
    <lineage>
        <taxon>Bacteria</taxon>
        <taxon>Bacillati</taxon>
        <taxon>Actinomycetota</taxon>
        <taxon>Actinomycetes</taxon>
        <taxon>Kitasatosporales</taxon>
        <taxon>Streptomycetaceae</taxon>
        <taxon>Streptomyces</taxon>
    </lineage>
</organism>
<dbReference type="EMBL" id="BNCD01000008">
    <property type="protein sequence ID" value="GHH79488.1"/>
    <property type="molecule type" value="Genomic_DNA"/>
</dbReference>
<protein>
    <recommendedName>
        <fullName evidence="4">SRPBCC family protein</fullName>
    </recommendedName>
</protein>
<name>A0A919G8P9_9ACTN</name>
<evidence type="ECO:0008006" key="4">
    <source>
        <dbReference type="Google" id="ProtNLM"/>
    </source>
</evidence>
<dbReference type="Proteomes" id="UP000603708">
    <property type="component" value="Unassembled WGS sequence"/>
</dbReference>
<dbReference type="SUPFAM" id="SSF55961">
    <property type="entry name" value="Bet v1-like"/>
    <property type="match status" value="1"/>
</dbReference>
<reference evidence="2" key="2">
    <citation type="submission" date="2020-09" db="EMBL/GenBank/DDBJ databases">
        <authorList>
            <person name="Sun Q."/>
            <person name="Ohkuma M."/>
        </authorList>
    </citation>
    <scope>NUCLEOTIDE SEQUENCE</scope>
    <source>
        <strain evidence="2">JCM 5069</strain>
    </source>
</reference>
<feature type="region of interest" description="Disordered" evidence="1">
    <location>
        <begin position="1"/>
        <end position="35"/>
    </location>
</feature>
<sequence length="208" mass="22885">MSAVSDSGDSGDSGKEGLRHVPGPTGGSPRQPPDSAVRRAYHRRMALFHVVRDSPYDLGETWRRLTSWERHADSVPLTRITVLTPAPNRVGTTFVARSGPAHSRWGRTRAGAAVLRWTGARRLGFDDPMEVTRWQPPSDGAAGLCRLDKRGGLVTGWAEIEVRPRATGARVLWREELRVRGLPRFLDPLLGAAARLVFGRAAGRLLRD</sequence>
<evidence type="ECO:0000313" key="2">
    <source>
        <dbReference type="EMBL" id="GHH79488.1"/>
    </source>
</evidence>
<feature type="compositionally biased region" description="Low complexity" evidence="1">
    <location>
        <begin position="1"/>
        <end position="10"/>
    </location>
</feature>
<dbReference type="AlphaFoldDB" id="A0A919G8P9"/>
<evidence type="ECO:0000256" key="1">
    <source>
        <dbReference type="SAM" id="MobiDB-lite"/>
    </source>
</evidence>
<keyword evidence="3" id="KW-1185">Reference proteome</keyword>
<evidence type="ECO:0000313" key="3">
    <source>
        <dbReference type="Proteomes" id="UP000603708"/>
    </source>
</evidence>
<proteinExistence type="predicted"/>
<gene>
    <name evidence="2" type="ORF">GCM10018793_32390</name>
</gene>
<reference evidence="2" key="1">
    <citation type="journal article" date="2014" name="Int. J. Syst. Evol. Microbiol.">
        <title>Complete genome sequence of Corynebacterium casei LMG S-19264T (=DSM 44701T), isolated from a smear-ripened cheese.</title>
        <authorList>
            <consortium name="US DOE Joint Genome Institute (JGI-PGF)"/>
            <person name="Walter F."/>
            <person name="Albersmeier A."/>
            <person name="Kalinowski J."/>
            <person name="Ruckert C."/>
        </authorList>
    </citation>
    <scope>NUCLEOTIDE SEQUENCE</scope>
    <source>
        <strain evidence="2">JCM 5069</strain>
    </source>
</reference>
<comment type="caution">
    <text evidence="2">The sequence shown here is derived from an EMBL/GenBank/DDBJ whole genome shotgun (WGS) entry which is preliminary data.</text>
</comment>
<accession>A0A919G8P9</accession>